<sequence>MKLSTTLVYLAILASPTWSAPIEQDASGSRSTLFAERQPRTDIDMGNLVLTPRAIEVAHPGAVFQPPPGRVERIMKDLGKYAWNKPYKSVAWGLGFLGPPLAAVGGFTHAHKMTEERKKYLREHQQPRSRSIEEDDGLPLLTKRNVDADGEQVALAKRAPPVQDGIQLGTLLHAAAQREIESHAATQEAIDAVALAKKKRRQDMLHRAKFASAVGALGGGLGLFYYGGVQLAHYGSKDLEPKHAP</sequence>
<feature type="signal peptide" evidence="2">
    <location>
        <begin position="1"/>
        <end position="19"/>
    </location>
</feature>
<name>A0A0P1BDP4_9BASI</name>
<accession>A0A0P1BDP4</accession>
<evidence type="ECO:0000313" key="3">
    <source>
        <dbReference type="EMBL" id="CEH13533.1"/>
    </source>
</evidence>
<evidence type="ECO:0000313" key="4">
    <source>
        <dbReference type="Proteomes" id="UP000054845"/>
    </source>
</evidence>
<feature type="chain" id="PRO_5006059425" evidence="2">
    <location>
        <begin position="20"/>
        <end position="245"/>
    </location>
</feature>
<keyword evidence="1" id="KW-0472">Membrane</keyword>
<dbReference type="EMBL" id="CCYA01000221">
    <property type="protein sequence ID" value="CEH13533.1"/>
    <property type="molecule type" value="Genomic_DNA"/>
</dbReference>
<evidence type="ECO:0000256" key="1">
    <source>
        <dbReference type="SAM" id="Phobius"/>
    </source>
</evidence>
<organism evidence="3 4">
    <name type="scientific">Ceraceosorus bombacis</name>
    <dbReference type="NCBI Taxonomy" id="401625"/>
    <lineage>
        <taxon>Eukaryota</taxon>
        <taxon>Fungi</taxon>
        <taxon>Dikarya</taxon>
        <taxon>Basidiomycota</taxon>
        <taxon>Ustilaginomycotina</taxon>
        <taxon>Exobasidiomycetes</taxon>
        <taxon>Ceraceosorales</taxon>
        <taxon>Ceraceosoraceae</taxon>
        <taxon>Ceraceosorus</taxon>
    </lineage>
</organism>
<dbReference type="AlphaFoldDB" id="A0A0P1BDP4"/>
<keyword evidence="1" id="KW-1133">Transmembrane helix</keyword>
<keyword evidence="2" id="KW-0732">Signal</keyword>
<feature type="transmembrane region" description="Helical" evidence="1">
    <location>
        <begin position="208"/>
        <end position="227"/>
    </location>
</feature>
<evidence type="ECO:0000256" key="2">
    <source>
        <dbReference type="SAM" id="SignalP"/>
    </source>
</evidence>
<keyword evidence="1" id="KW-0812">Transmembrane</keyword>
<protein>
    <submittedName>
        <fullName evidence="3">Uncharacterized protein</fullName>
    </submittedName>
</protein>
<dbReference type="OrthoDB" id="10305681at2759"/>
<proteinExistence type="predicted"/>
<keyword evidence="4" id="KW-1185">Reference proteome</keyword>
<reference evidence="3 4" key="1">
    <citation type="submission" date="2014-09" db="EMBL/GenBank/DDBJ databases">
        <authorList>
            <person name="Magalhaes I.L.F."/>
            <person name="Oliveira U."/>
            <person name="Santos F.R."/>
            <person name="Vidigal T.H.D.A."/>
            <person name="Brescovit A.D."/>
            <person name="Santos A.J."/>
        </authorList>
    </citation>
    <scope>NUCLEOTIDE SEQUENCE [LARGE SCALE GENOMIC DNA]</scope>
</reference>
<feature type="transmembrane region" description="Helical" evidence="1">
    <location>
        <begin position="90"/>
        <end position="110"/>
    </location>
</feature>
<dbReference type="Proteomes" id="UP000054845">
    <property type="component" value="Unassembled WGS sequence"/>
</dbReference>